<keyword evidence="10" id="KW-1185">Reference proteome</keyword>
<keyword evidence="4 8" id="KW-0812">Transmembrane</keyword>
<evidence type="ECO:0000313" key="9">
    <source>
        <dbReference type="EMBL" id="KZS01375.1"/>
    </source>
</evidence>
<evidence type="ECO:0000256" key="4">
    <source>
        <dbReference type="ARBA" id="ARBA00022692"/>
    </source>
</evidence>
<reference evidence="9 10" key="1">
    <citation type="submission" date="2016-03" db="EMBL/GenBank/DDBJ databases">
        <title>EvidentialGene: Evidence-directed Construction of Genes on Genomes.</title>
        <authorList>
            <person name="Gilbert D.G."/>
            <person name="Choi J.-H."/>
            <person name="Mockaitis K."/>
            <person name="Colbourne J."/>
            <person name="Pfrender M."/>
        </authorList>
    </citation>
    <scope>NUCLEOTIDE SEQUENCE [LARGE SCALE GENOMIC DNA]</scope>
    <source>
        <strain evidence="9 10">Xinb3</strain>
        <tissue evidence="9">Complete organism</tissue>
    </source>
</reference>
<dbReference type="GO" id="GO:0005911">
    <property type="term" value="C:cell-cell junction"/>
    <property type="evidence" value="ECO:0007669"/>
    <property type="project" value="TreeGrafter"/>
</dbReference>
<evidence type="ECO:0000256" key="2">
    <source>
        <dbReference type="ARBA" id="ARBA00004282"/>
    </source>
</evidence>
<proteinExistence type="inferred from homology"/>
<comment type="caution">
    <text evidence="9">The sequence shown here is derived from an EMBL/GenBank/DDBJ whole genome shotgun (WGS) entry which is preliminary data.</text>
</comment>
<dbReference type="GO" id="GO:0016020">
    <property type="term" value="C:membrane"/>
    <property type="evidence" value="ECO:0007669"/>
    <property type="project" value="UniProtKB-SubCell"/>
</dbReference>
<keyword evidence="7 8" id="KW-0472">Membrane</keyword>
<dbReference type="GO" id="GO:0098609">
    <property type="term" value="P:cell-cell adhesion"/>
    <property type="evidence" value="ECO:0007669"/>
    <property type="project" value="TreeGrafter"/>
</dbReference>
<keyword evidence="5" id="KW-0965">Cell junction</keyword>
<dbReference type="Gene3D" id="1.20.140.150">
    <property type="match status" value="1"/>
</dbReference>
<organism evidence="9 10">
    <name type="scientific">Daphnia magna</name>
    <dbReference type="NCBI Taxonomy" id="35525"/>
    <lineage>
        <taxon>Eukaryota</taxon>
        <taxon>Metazoa</taxon>
        <taxon>Ecdysozoa</taxon>
        <taxon>Arthropoda</taxon>
        <taxon>Crustacea</taxon>
        <taxon>Branchiopoda</taxon>
        <taxon>Diplostraca</taxon>
        <taxon>Cladocera</taxon>
        <taxon>Anomopoda</taxon>
        <taxon>Daphniidae</taxon>
        <taxon>Daphnia</taxon>
    </lineage>
</organism>
<accession>A0A164IL54</accession>
<feature type="transmembrane region" description="Helical" evidence="8">
    <location>
        <begin position="80"/>
        <end position="107"/>
    </location>
</feature>
<dbReference type="STRING" id="35525.A0A164IL54"/>
<gene>
    <name evidence="9" type="ORF">APZ42_001992</name>
</gene>
<dbReference type="AlphaFoldDB" id="A0A164IL54"/>
<dbReference type="PANTHER" id="PTHR14399:SF5">
    <property type="entry name" value="CELL JUNCTION PROTEIN VAB-9"/>
    <property type="match status" value="1"/>
</dbReference>
<evidence type="ECO:0000256" key="1">
    <source>
        <dbReference type="ARBA" id="ARBA00004141"/>
    </source>
</evidence>
<evidence type="ECO:0000256" key="5">
    <source>
        <dbReference type="ARBA" id="ARBA00022949"/>
    </source>
</evidence>
<dbReference type="EMBL" id="LRGB01007003">
    <property type="protein sequence ID" value="KZS01375.1"/>
    <property type="molecule type" value="Genomic_DNA"/>
</dbReference>
<dbReference type="Proteomes" id="UP000076858">
    <property type="component" value="Unassembled WGS sequence"/>
</dbReference>
<name>A0A164IL54_9CRUS</name>
<evidence type="ECO:0000313" key="10">
    <source>
        <dbReference type="Proteomes" id="UP000076858"/>
    </source>
</evidence>
<dbReference type="InterPro" id="IPR015664">
    <property type="entry name" value="P53_induced"/>
</dbReference>
<protein>
    <submittedName>
        <fullName evidence="9">Transmembrane protein 47</fullName>
    </submittedName>
</protein>
<comment type="similarity">
    <text evidence="3">Belongs to the TMEM47 family.</text>
</comment>
<evidence type="ECO:0000256" key="8">
    <source>
        <dbReference type="SAM" id="Phobius"/>
    </source>
</evidence>
<dbReference type="PANTHER" id="PTHR14399">
    <property type="entry name" value="P53-INDUCED PROTEIN RELATED"/>
    <property type="match status" value="1"/>
</dbReference>
<evidence type="ECO:0000256" key="6">
    <source>
        <dbReference type="ARBA" id="ARBA00022989"/>
    </source>
</evidence>
<evidence type="ECO:0000256" key="7">
    <source>
        <dbReference type="ARBA" id="ARBA00023136"/>
    </source>
</evidence>
<keyword evidence="6 8" id="KW-1133">Transmembrane helix</keyword>
<evidence type="ECO:0000256" key="3">
    <source>
        <dbReference type="ARBA" id="ARBA00008691"/>
    </source>
</evidence>
<comment type="subcellular location">
    <subcellularLocation>
        <location evidence="2">Cell junction</location>
    </subcellularLocation>
    <subcellularLocation>
        <location evidence="1">Membrane</location>
        <topology evidence="1">Multi-pass membrane protein</topology>
    </subcellularLocation>
</comment>
<feature type="transmembrane region" description="Helical" evidence="8">
    <location>
        <begin position="18"/>
        <end position="36"/>
    </location>
</feature>
<dbReference type="OrthoDB" id="8655982at2759"/>
<sequence>MAPITVIETITITRPLKVIAFLCGALALALLVMSLASTDWLLAHGWRQGLFLHCVDEMAERPLPFGLEEKVGCYRVRDEYYIQFTAALCILALATDVFATLLTGLGLQSGDPLKKRKYYRLAISVMLASRKTFTLDYLFLTVEAGHEFASVTPGCGMWKCFKVGNLARIISCRHSPLKTLTG</sequence>